<evidence type="ECO:0000256" key="9">
    <source>
        <dbReference type="ARBA" id="ARBA00022723"/>
    </source>
</evidence>
<comment type="cofactor">
    <cofactor evidence="17">
        <name>Mg(2+)</name>
        <dbReference type="ChEBI" id="CHEBI:18420"/>
    </cofactor>
    <text evidence="17">Contains a di-nuclear catalytic Mg(2+) center.</text>
</comment>
<dbReference type="NCBIfam" id="NF045883">
    <property type="entry name" value="PIPSynth"/>
    <property type="match status" value="1"/>
</dbReference>
<keyword evidence="17" id="KW-0594">Phospholipid biosynthesis</keyword>
<comment type="similarity">
    <text evidence="4 17 18">Belongs to the CDP-alcohol phosphatidyltransferase class-I family.</text>
</comment>
<dbReference type="GO" id="GO:0016780">
    <property type="term" value="F:phosphotransferase activity, for other substituted phosphate groups"/>
    <property type="evidence" value="ECO:0007669"/>
    <property type="project" value="UniProtKB-UniRule"/>
</dbReference>
<dbReference type="EC" id="2.7.8.-" evidence="17"/>
<accession>A0A543GGL6</accession>
<keyword evidence="9 17" id="KW-0479">Metal-binding</keyword>
<gene>
    <name evidence="20" type="ORF">FB388_2582</name>
</gene>
<dbReference type="Proteomes" id="UP000319818">
    <property type="component" value="Unassembled WGS sequence"/>
</dbReference>
<dbReference type="HAMAP" id="MF_02241">
    <property type="entry name" value="PIP_synthase"/>
    <property type="match status" value="1"/>
</dbReference>
<evidence type="ECO:0000256" key="12">
    <source>
        <dbReference type="ARBA" id="ARBA00023136"/>
    </source>
</evidence>
<comment type="function">
    <text evidence="17">Catalyzes the conjugation of the 1'-hydroxyl group of D-myo-inositol-3-phosphate (also named L-myo-inositol-1-phosphate) with a lipid tail of cytidine diphosphate diacylglycerol (CDP-DAG), forming phosphatidylinositol phosphate (PIP) and CMP. PIP is a precursor of phosphatidylinositol (PI) which is an essential lipid required for cell wall formation.</text>
</comment>
<dbReference type="Gene3D" id="1.20.120.1760">
    <property type="match status" value="1"/>
</dbReference>
<feature type="binding site" evidence="17">
    <location>
        <position position="91"/>
    </location>
    <ligand>
        <name>Mg(2+)</name>
        <dbReference type="ChEBI" id="CHEBI:18420"/>
        <label>2</label>
    </ligand>
</feature>
<evidence type="ECO:0000256" key="7">
    <source>
        <dbReference type="ARBA" id="ARBA00022679"/>
    </source>
</evidence>
<feature type="binding site" evidence="17">
    <location>
        <position position="80"/>
    </location>
    <ligand>
        <name>a CDP-1,2-diacyl-sn-glycerol</name>
        <dbReference type="ChEBI" id="CHEBI:58332"/>
    </ligand>
</feature>
<comment type="catalytic activity">
    <reaction evidence="16 17">
        <text>a CDP-1,2-diacyl-sn-glycerol + 1D-myo-inositol 3-phosphate = a 1,2-diacyl-sn-glycero-3-phospho-(1D-myo-inositol-3-phosphate) + CMP + H(+)</text>
        <dbReference type="Rhea" id="RHEA:60504"/>
        <dbReference type="ChEBI" id="CHEBI:15378"/>
        <dbReference type="ChEBI" id="CHEBI:58088"/>
        <dbReference type="ChEBI" id="CHEBI:58332"/>
        <dbReference type="ChEBI" id="CHEBI:58401"/>
        <dbReference type="ChEBI" id="CHEBI:60377"/>
    </reaction>
</comment>
<protein>
    <recommendedName>
        <fullName evidence="14 17">Phosphatidylinositol phosphate synthase</fullName>
        <shortName evidence="17">PIP synthase</shortName>
        <ecNumber evidence="17">2.7.8.-</ecNumber>
    </recommendedName>
    <alternativeName>
        <fullName evidence="15 17">CDP-diacylglycerol--D-myo-inositol-3-phosphate 3-phosphatidyltransferase</fullName>
    </alternativeName>
</protein>
<keyword evidence="17" id="KW-1208">Phospholipid metabolism</keyword>
<keyword evidence="6 17" id="KW-1003">Cell membrane</keyword>
<evidence type="ECO:0000256" key="18">
    <source>
        <dbReference type="RuleBase" id="RU003750"/>
    </source>
</evidence>
<sequence>MLNVFARVQVNRVTEPVGRWLVARGVSPDVVTVVGTVGSVAAALWFLPRNGLFVGAVVVTLFVLLDLVDGAMARARGYSTPFGAVLDSTCDRVADGALFAGLTWWCLGAGEERVLGVAALLCLVSGQLVSYIKARAEGAGLSADGGLVERAERLIVALVGTGLHGLGVPYALHVALWLLAAASVWTVGQRIVAVYRSAQEAQAGPVPPGPVPPGSVPPPDPAQNP</sequence>
<evidence type="ECO:0000256" key="1">
    <source>
        <dbReference type="ARBA" id="ARBA00004651"/>
    </source>
</evidence>
<dbReference type="UniPathway" id="UPA00220"/>
<evidence type="ECO:0000256" key="15">
    <source>
        <dbReference type="ARBA" id="ARBA00033137"/>
    </source>
</evidence>
<comment type="caution">
    <text evidence="17">Lacks conserved residue(s) required for the propagation of feature annotation.</text>
</comment>
<dbReference type="AlphaFoldDB" id="A0A543GGL6"/>
<evidence type="ECO:0000313" key="21">
    <source>
        <dbReference type="Proteomes" id="UP000319818"/>
    </source>
</evidence>
<comment type="catalytic activity">
    <reaction evidence="13 17">
        <text>1,2-di-(9Z-octadecenoyl)-sn-glycero-3-cytidine-5'-diphosphate + 1D-myo-inositol 3-phosphate = 1,2-di-(9Z-octadecenoyl)-sn-glycero-3-phospho-(1D-myo-inositol-3-phosphate) + CMP + H(+)</text>
        <dbReference type="Rhea" id="RHEA:61216"/>
        <dbReference type="ChEBI" id="CHEBI:15378"/>
        <dbReference type="ChEBI" id="CHEBI:58401"/>
        <dbReference type="ChEBI" id="CHEBI:60377"/>
        <dbReference type="ChEBI" id="CHEBI:85356"/>
        <dbReference type="ChEBI" id="CHEBI:144472"/>
    </reaction>
</comment>
<feature type="transmembrane region" description="Helical" evidence="17">
    <location>
        <begin position="154"/>
        <end position="180"/>
    </location>
</feature>
<feature type="region of interest" description="Disordered" evidence="19">
    <location>
        <begin position="202"/>
        <end position="225"/>
    </location>
</feature>
<evidence type="ECO:0000313" key="20">
    <source>
        <dbReference type="EMBL" id="TQM45185.1"/>
    </source>
</evidence>
<evidence type="ECO:0000256" key="19">
    <source>
        <dbReference type="SAM" id="MobiDB-lite"/>
    </source>
</evidence>
<reference evidence="20 21" key="1">
    <citation type="submission" date="2019-06" db="EMBL/GenBank/DDBJ databases">
        <title>Sequencing the genomes of 1000 actinobacteria strains.</title>
        <authorList>
            <person name="Klenk H.-P."/>
        </authorList>
    </citation>
    <scope>NUCLEOTIDE SEQUENCE [LARGE SCALE GENOMIC DNA]</scope>
    <source>
        <strain evidence="20 21">DSM 45511</strain>
    </source>
</reference>
<dbReference type="GO" id="GO:0005886">
    <property type="term" value="C:plasma membrane"/>
    <property type="evidence" value="ECO:0007669"/>
    <property type="project" value="UniProtKB-SubCell"/>
</dbReference>
<evidence type="ECO:0000256" key="3">
    <source>
        <dbReference type="ARBA" id="ARBA00005189"/>
    </source>
</evidence>
<feature type="active site" description="Proton acceptor" evidence="17">
    <location>
        <position position="91"/>
    </location>
</feature>
<dbReference type="InterPro" id="IPR044268">
    <property type="entry name" value="PIP_synthase_PgsA1"/>
</dbReference>
<feature type="compositionally biased region" description="Pro residues" evidence="19">
    <location>
        <begin position="205"/>
        <end position="225"/>
    </location>
</feature>
<feature type="binding site" evidence="17">
    <location>
        <position position="70"/>
    </location>
    <ligand>
        <name>a CDP-1,2-diacyl-sn-glycerol</name>
        <dbReference type="ChEBI" id="CHEBI:58332"/>
    </ligand>
</feature>
<keyword evidence="12 17" id="KW-0472">Membrane</keyword>
<feature type="binding site" evidence="17">
    <location>
        <position position="69"/>
    </location>
    <ligand>
        <name>Mg(2+)</name>
        <dbReference type="ChEBI" id="CHEBI:18420"/>
        <label>1</label>
    </ligand>
</feature>
<comment type="caution">
    <text evidence="20">The sequence shown here is derived from an EMBL/GenBank/DDBJ whole genome shotgun (WGS) entry which is preliminary data.</text>
</comment>
<evidence type="ECO:0000256" key="5">
    <source>
        <dbReference type="ARBA" id="ARBA00011738"/>
    </source>
</evidence>
<comment type="subcellular location">
    <subcellularLocation>
        <location evidence="1 17">Cell membrane</location>
        <topology evidence="1 17">Multi-pass membrane protein</topology>
    </subcellularLocation>
</comment>
<keyword evidence="17" id="KW-0444">Lipid biosynthesis</keyword>
<dbReference type="GO" id="GO:0008654">
    <property type="term" value="P:phospholipid biosynthetic process"/>
    <property type="evidence" value="ECO:0007669"/>
    <property type="project" value="UniProtKB-UniRule"/>
</dbReference>
<feature type="binding site" evidence="17">
    <location>
        <begin position="29"/>
        <end position="32"/>
    </location>
    <ligand>
        <name>a CDP-1,2-diacyl-sn-glycerol</name>
        <dbReference type="ChEBI" id="CHEBI:58332"/>
    </ligand>
</feature>
<dbReference type="OrthoDB" id="116551at2"/>
<comment type="pathway">
    <text evidence="3">Lipid metabolism.</text>
</comment>
<dbReference type="RefSeq" id="WP_142100613.1">
    <property type="nucleotide sequence ID" value="NZ_VFPH01000001.1"/>
</dbReference>
<dbReference type="PROSITE" id="PS00379">
    <property type="entry name" value="CDP_ALCOHOL_P_TRANSF"/>
    <property type="match status" value="1"/>
</dbReference>
<evidence type="ECO:0000256" key="6">
    <source>
        <dbReference type="ARBA" id="ARBA00022475"/>
    </source>
</evidence>
<evidence type="ECO:0000256" key="4">
    <source>
        <dbReference type="ARBA" id="ARBA00010441"/>
    </source>
</evidence>
<keyword evidence="7 17" id="KW-0808">Transferase</keyword>
<evidence type="ECO:0000256" key="14">
    <source>
        <dbReference type="ARBA" id="ARBA00024082"/>
    </source>
</evidence>
<evidence type="ECO:0000256" key="8">
    <source>
        <dbReference type="ARBA" id="ARBA00022692"/>
    </source>
</evidence>
<feature type="binding site" evidence="17">
    <location>
        <position position="66"/>
    </location>
    <ligand>
        <name>Mg(2+)</name>
        <dbReference type="ChEBI" id="CHEBI:18420"/>
        <label>1</label>
    </ligand>
</feature>
<comment type="subunit">
    <text evidence="5 17">Homodimer.</text>
</comment>
<name>A0A543GGL6_9PSEU</name>
<feature type="binding site" evidence="17">
    <location>
        <position position="74"/>
    </location>
    <ligand>
        <name>a CDP-1,2-diacyl-sn-glycerol</name>
        <dbReference type="ChEBI" id="CHEBI:58332"/>
    </ligand>
</feature>
<evidence type="ECO:0000256" key="17">
    <source>
        <dbReference type="HAMAP-Rule" id="MF_02241"/>
    </source>
</evidence>
<keyword evidence="17" id="KW-0443">Lipid metabolism</keyword>
<feature type="binding site" evidence="17">
    <location>
        <position position="87"/>
    </location>
    <ligand>
        <name>Mg(2+)</name>
        <dbReference type="ChEBI" id="CHEBI:18420"/>
        <label>1</label>
    </ligand>
</feature>
<evidence type="ECO:0000256" key="16">
    <source>
        <dbReference type="ARBA" id="ARBA00048865"/>
    </source>
</evidence>
<dbReference type="GO" id="GO:0000287">
    <property type="term" value="F:magnesium ion binding"/>
    <property type="evidence" value="ECO:0007669"/>
    <property type="project" value="UniProtKB-UniRule"/>
</dbReference>
<evidence type="ECO:0000256" key="10">
    <source>
        <dbReference type="ARBA" id="ARBA00022842"/>
    </source>
</evidence>
<feature type="binding site" evidence="17">
    <location>
        <position position="66"/>
    </location>
    <ligand>
        <name>Mg(2+)</name>
        <dbReference type="ChEBI" id="CHEBI:18420"/>
        <label>2</label>
    </ligand>
</feature>
<comment type="pathway">
    <text evidence="2 17">Phospholipid metabolism; phosphatidylinositol phosphate biosynthesis.</text>
</comment>
<keyword evidence="21" id="KW-1185">Reference proteome</keyword>
<feature type="transmembrane region" description="Helical" evidence="17">
    <location>
        <begin position="21"/>
        <end position="46"/>
    </location>
</feature>
<dbReference type="InterPro" id="IPR000462">
    <property type="entry name" value="CDP-OH_P_trans"/>
</dbReference>
<feature type="transmembrane region" description="Helical" evidence="17">
    <location>
        <begin position="52"/>
        <end position="68"/>
    </location>
</feature>
<dbReference type="InterPro" id="IPR043130">
    <property type="entry name" value="CDP-OH_PTrfase_TM_dom"/>
</dbReference>
<evidence type="ECO:0000256" key="2">
    <source>
        <dbReference type="ARBA" id="ARBA00004805"/>
    </source>
</evidence>
<dbReference type="Pfam" id="PF01066">
    <property type="entry name" value="CDP-OH_P_transf"/>
    <property type="match status" value="1"/>
</dbReference>
<feature type="binding site" evidence="17">
    <location>
        <position position="87"/>
    </location>
    <ligand>
        <name>Mg(2+)</name>
        <dbReference type="ChEBI" id="CHEBI:18420"/>
        <label>2</label>
    </ligand>
</feature>
<evidence type="ECO:0000256" key="13">
    <source>
        <dbReference type="ARBA" id="ARBA00023935"/>
    </source>
</evidence>
<keyword evidence="10 17" id="KW-0460">Magnesium</keyword>
<organism evidence="20 21">
    <name type="scientific">Pseudonocardia cypriaca</name>
    <dbReference type="NCBI Taxonomy" id="882449"/>
    <lineage>
        <taxon>Bacteria</taxon>
        <taxon>Bacillati</taxon>
        <taxon>Actinomycetota</taxon>
        <taxon>Actinomycetes</taxon>
        <taxon>Pseudonocardiales</taxon>
        <taxon>Pseudonocardiaceae</taxon>
        <taxon>Pseudonocardia</taxon>
    </lineage>
</organism>
<keyword evidence="8 17" id="KW-0812">Transmembrane</keyword>
<dbReference type="EMBL" id="VFPH01000001">
    <property type="protein sequence ID" value="TQM45185.1"/>
    <property type="molecule type" value="Genomic_DNA"/>
</dbReference>
<proteinExistence type="inferred from homology"/>
<evidence type="ECO:0000256" key="11">
    <source>
        <dbReference type="ARBA" id="ARBA00022989"/>
    </source>
</evidence>
<keyword evidence="11 17" id="KW-1133">Transmembrane helix</keyword>
<dbReference type="InterPro" id="IPR048254">
    <property type="entry name" value="CDP_ALCOHOL_P_TRANSF_CS"/>
</dbReference>